<dbReference type="Proteomes" id="UP000184330">
    <property type="component" value="Unassembled WGS sequence"/>
</dbReference>
<dbReference type="GO" id="GO:0022857">
    <property type="term" value="F:transmembrane transporter activity"/>
    <property type="evidence" value="ECO:0007669"/>
    <property type="project" value="InterPro"/>
</dbReference>
<dbReference type="AlphaFoldDB" id="A0A1L7XQF8"/>
<sequence length="549" mass="59916">MPPPSGSVHSPWQSATIIFELKDTDEEQLDVGGSNTDLDEMEKKNTEFLKERDEHFDTNGPSVSISSKQENNGSAPPVEPGSEIIVWWDEPEDRDPENPMNWSSTKKWVNIGTISVISFLVPLVSSMLGPGVELVMEEFNTKSTTFATFAVSIFVLGFASGPLFLAPLSELYGRVIIYNVTNVLFLGFTIMCAMSQNESMLLAARFLSGFAGVATITIGSGTIADIMPREKRGKAVSIWSVGTILGPMVGPIIGGYVAQVAGWRWMFWVISIAVGVVTIFSFVVLRETYPVVLLERKAARLRKQTGYPNYRSKLASDLTPARLFKHSIIRPLKPLICYPIVTVMCIYVAVLYGILYLLFATYSFVFREVYGFSTSATGLVFLAGGIGTLSGLLYVGNFSDRTLKTCAAAGKILTPEDRLPLLITIPGSLTFPVGLFIYGWSVEEHVHWIVPQIGTAITGFGSILIFIGIQTYLIDAFEEYAASVVGANAVLRGTAGALIPLAGLNLYDTLGWGWGNSVLAFIALAFAPMPWIFGLYGAKIRNLSSRVRL</sequence>
<feature type="transmembrane region" description="Helical" evidence="7">
    <location>
        <begin position="202"/>
        <end position="224"/>
    </location>
</feature>
<evidence type="ECO:0000256" key="2">
    <source>
        <dbReference type="ARBA" id="ARBA00008335"/>
    </source>
</evidence>
<proteinExistence type="inferred from homology"/>
<feature type="transmembrane region" description="Helical" evidence="7">
    <location>
        <begin position="265"/>
        <end position="285"/>
    </location>
</feature>
<keyword evidence="3 7" id="KW-0812">Transmembrane</keyword>
<evidence type="ECO:0000256" key="1">
    <source>
        <dbReference type="ARBA" id="ARBA00004141"/>
    </source>
</evidence>
<feature type="compositionally biased region" description="Basic and acidic residues" evidence="6">
    <location>
        <begin position="41"/>
        <end position="57"/>
    </location>
</feature>
<evidence type="ECO:0000256" key="4">
    <source>
        <dbReference type="ARBA" id="ARBA00022989"/>
    </source>
</evidence>
<dbReference type="PROSITE" id="PS50850">
    <property type="entry name" value="MFS"/>
    <property type="match status" value="1"/>
</dbReference>
<feature type="transmembrane region" description="Helical" evidence="7">
    <location>
        <begin position="236"/>
        <end position="259"/>
    </location>
</feature>
<keyword evidence="5 7" id="KW-0472">Membrane</keyword>
<dbReference type="PANTHER" id="PTHR23502:SF68">
    <property type="entry name" value="MULTIDRUG TRANSPORTER, PUTATIVE (AFU_ORTHOLOGUE AFUA_3G01120)-RELATED"/>
    <property type="match status" value="1"/>
</dbReference>
<keyword evidence="10" id="KW-1185">Reference proteome</keyword>
<evidence type="ECO:0000256" key="6">
    <source>
        <dbReference type="SAM" id="MobiDB-lite"/>
    </source>
</evidence>
<evidence type="ECO:0000256" key="3">
    <source>
        <dbReference type="ARBA" id="ARBA00022692"/>
    </source>
</evidence>
<protein>
    <submittedName>
        <fullName evidence="9">Related to multidrug resistant protein</fullName>
    </submittedName>
</protein>
<feature type="transmembrane region" description="Helical" evidence="7">
    <location>
        <begin position="335"/>
        <end position="359"/>
    </location>
</feature>
<feature type="transmembrane region" description="Helical" evidence="7">
    <location>
        <begin position="514"/>
        <end position="538"/>
    </location>
</feature>
<feature type="transmembrane region" description="Helical" evidence="7">
    <location>
        <begin position="175"/>
        <end position="196"/>
    </location>
</feature>
<feature type="region of interest" description="Disordered" evidence="6">
    <location>
        <begin position="23"/>
        <end position="81"/>
    </location>
</feature>
<feature type="transmembrane region" description="Helical" evidence="7">
    <location>
        <begin position="419"/>
        <end position="440"/>
    </location>
</feature>
<dbReference type="InterPro" id="IPR036259">
    <property type="entry name" value="MFS_trans_sf"/>
</dbReference>
<feature type="transmembrane region" description="Helical" evidence="7">
    <location>
        <begin position="149"/>
        <end position="168"/>
    </location>
</feature>
<evidence type="ECO:0000256" key="5">
    <source>
        <dbReference type="ARBA" id="ARBA00023136"/>
    </source>
</evidence>
<dbReference type="Pfam" id="PF07690">
    <property type="entry name" value="MFS_1"/>
    <property type="match status" value="1"/>
</dbReference>
<evidence type="ECO:0000313" key="9">
    <source>
        <dbReference type="EMBL" id="CZR67177.1"/>
    </source>
</evidence>
<dbReference type="EMBL" id="FJOG01000042">
    <property type="protein sequence ID" value="CZR67177.1"/>
    <property type="molecule type" value="Genomic_DNA"/>
</dbReference>
<evidence type="ECO:0000259" key="8">
    <source>
        <dbReference type="PROSITE" id="PS50850"/>
    </source>
</evidence>
<dbReference type="OrthoDB" id="5296287at2759"/>
<evidence type="ECO:0000256" key="7">
    <source>
        <dbReference type="SAM" id="Phobius"/>
    </source>
</evidence>
<accession>A0A1L7XQF8</accession>
<name>A0A1L7XQF8_9HELO</name>
<dbReference type="PANTHER" id="PTHR23502">
    <property type="entry name" value="MAJOR FACILITATOR SUPERFAMILY"/>
    <property type="match status" value="1"/>
</dbReference>
<evidence type="ECO:0000313" key="10">
    <source>
        <dbReference type="Proteomes" id="UP000184330"/>
    </source>
</evidence>
<gene>
    <name evidence="9" type="ORF">PAC_17076</name>
</gene>
<organism evidence="9 10">
    <name type="scientific">Phialocephala subalpina</name>
    <dbReference type="NCBI Taxonomy" id="576137"/>
    <lineage>
        <taxon>Eukaryota</taxon>
        <taxon>Fungi</taxon>
        <taxon>Dikarya</taxon>
        <taxon>Ascomycota</taxon>
        <taxon>Pezizomycotina</taxon>
        <taxon>Leotiomycetes</taxon>
        <taxon>Helotiales</taxon>
        <taxon>Mollisiaceae</taxon>
        <taxon>Phialocephala</taxon>
        <taxon>Phialocephala fortinii species complex</taxon>
    </lineage>
</organism>
<dbReference type="CDD" id="cd17323">
    <property type="entry name" value="MFS_Tpo1_MDR_like"/>
    <property type="match status" value="1"/>
</dbReference>
<reference evidence="9 10" key="1">
    <citation type="submission" date="2016-03" db="EMBL/GenBank/DDBJ databases">
        <authorList>
            <person name="Ploux O."/>
        </authorList>
    </citation>
    <scope>NUCLEOTIDE SEQUENCE [LARGE SCALE GENOMIC DNA]</scope>
    <source>
        <strain evidence="9 10">UAMH 11012</strain>
    </source>
</reference>
<dbReference type="Gene3D" id="1.20.1250.20">
    <property type="entry name" value="MFS general substrate transporter like domains"/>
    <property type="match status" value="1"/>
</dbReference>
<dbReference type="STRING" id="576137.A0A1L7XQF8"/>
<dbReference type="InterPro" id="IPR020846">
    <property type="entry name" value="MFS_dom"/>
</dbReference>
<dbReference type="SUPFAM" id="SSF103473">
    <property type="entry name" value="MFS general substrate transporter"/>
    <property type="match status" value="1"/>
</dbReference>
<feature type="transmembrane region" description="Helical" evidence="7">
    <location>
        <begin position="446"/>
        <end position="468"/>
    </location>
</feature>
<dbReference type="FunFam" id="1.20.1250.20:FF:000011">
    <property type="entry name" value="MFS multidrug transporter, putative"/>
    <property type="match status" value="1"/>
</dbReference>
<dbReference type="InterPro" id="IPR011701">
    <property type="entry name" value="MFS"/>
</dbReference>
<feature type="transmembrane region" description="Helical" evidence="7">
    <location>
        <begin position="480"/>
        <end position="502"/>
    </location>
</feature>
<feature type="transmembrane region" description="Helical" evidence="7">
    <location>
        <begin position="108"/>
        <end position="129"/>
    </location>
</feature>
<comment type="subcellular location">
    <subcellularLocation>
        <location evidence="1">Membrane</location>
        <topology evidence="1">Multi-pass membrane protein</topology>
    </subcellularLocation>
</comment>
<feature type="domain" description="Major facilitator superfamily (MFS) profile" evidence="8">
    <location>
        <begin position="110"/>
        <end position="542"/>
    </location>
</feature>
<comment type="similarity">
    <text evidence="2">Belongs to the major facilitator superfamily.</text>
</comment>
<dbReference type="GO" id="GO:0016020">
    <property type="term" value="C:membrane"/>
    <property type="evidence" value="ECO:0007669"/>
    <property type="project" value="UniProtKB-SubCell"/>
</dbReference>
<keyword evidence="4 7" id="KW-1133">Transmembrane helix</keyword>
<feature type="compositionally biased region" description="Polar residues" evidence="6">
    <location>
        <begin position="59"/>
        <end position="74"/>
    </location>
</feature>
<feature type="transmembrane region" description="Helical" evidence="7">
    <location>
        <begin position="379"/>
        <end position="398"/>
    </location>
</feature>